<comment type="similarity">
    <text evidence="1">Belongs to the site-specific recombinase resolvase family.</text>
</comment>
<evidence type="ECO:0000256" key="4">
    <source>
        <dbReference type="ARBA" id="ARBA00023125"/>
    </source>
</evidence>
<dbReference type="PROSITE" id="PS00397">
    <property type="entry name" value="RECOMBINASES_1"/>
    <property type="match status" value="1"/>
</dbReference>
<dbReference type="SMART" id="SM00857">
    <property type="entry name" value="Resolvase"/>
    <property type="match status" value="1"/>
</dbReference>
<evidence type="ECO:0000256" key="7">
    <source>
        <dbReference type="PROSITE-ProRule" id="PRU10137"/>
    </source>
</evidence>
<organism evidence="9 10">
    <name type="scientific">Azospirillum oryzae</name>
    <dbReference type="NCBI Taxonomy" id="286727"/>
    <lineage>
        <taxon>Bacteria</taxon>
        <taxon>Pseudomonadati</taxon>
        <taxon>Pseudomonadota</taxon>
        <taxon>Alphaproteobacteria</taxon>
        <taxon>Rhodospirillales</taxon>
        <taxon>Azospirillaceae</taxon>
        <taxon>Azospirillum</taxon>
    </lineage>
</organism>
<evidence type="ECO:0000313" key="10">
    <source>
        <dbReference type="Proteomes" id="UP000192936"/>
    </source>
</evidence>
<dbReference type="Gene3D" id="1.10.10.60">
    <property type="entry name" value="Homeodomain-like"/>
    <property type="match status" value="1"/>
</dbReference>
<evidence type="ECO:0000256" key="6">
    <source>
        <dbReference type="PIRSR" id="PIRSR606118-50"/>
    </source>
</evidence>
<reference evidence="9 10" key="1">
    <citation type="submission" date="2017-04" db="EMBL/GenBank/DDBJ databases">
        <authorList>
            <person name="Afonso C.L."/>
            <person name="Miller P.J."/>
            <person name="Scott M.A."/>
            <person name="Spackman E."/>
            <person name="Goraichik I."/>
            <person name="Dimitrov K.M."/>
            <person name="Suarez D.L."/>
            <person name="Swayne D.E."/>
        </authorList>
    </citation>
    <scope>NUCLEOTIDE SEQUENCE [LARGE SCALE GENOMIC DNA]</scope>
    <source>
        <strain evidence="9 10">A2P</strain>
    </source>
</reference>
<dbReference type="GO" id="GO:0003677">
    <property type="term" value="F:DNA binding"/>
    <property type="evidence" value="ECO:0007669"/>
    <property type="project" value="UniProtKB-KW"/>
</dbReference>
<dbReference type="RefSeq" id="WP_244560576.1">
    <property type="nucleotide sequence ID" value="NZ_FXAK01000002.1"/>
</dbReference>
<dbReference type="InterPro" id="IPR009057">
    <property type="entry name" value="Homeodomain-like_sf"/>
</dbReference>
<dbReference type="InterPro" id="IPR036162">
    <property type="entry name" value="Resolvase-like_N_sf"/>
</dbReference>
<dbReference type="InterPro" id="IPR006119">
    <property type="entry name" value="Resolv_N"/>
</dbReference>
<dbReference type="GO" id="GO:0015074">
    <property type="term" value="P:DNA integration"/>
    <property type="evidence" value="ECO:0007669"/>
    <property type="project" value="UniProtKB-KW"/>
</dbReference>
<dbReference type="SUPFAM" id="SSF46689">
    <property type="entry name" value="Homeodomain-like"/>
    <property type="match status" value="1"/>
</dbReference>
<dbReference type="Proteomes" id="UP000192936">
    <property type="component" value="Unassembled WGS sequence"/>
</dbReference>
<dbReference type="CDD" id="cd03768">
    <property type="entry name" value="SR_ResInv"/>
    <property type="match status" value="1"/>
</dbReference>
<dbReference type="Pfam" id="PF00239">
    <property type="entry name" value="Resolvase"/>
    <property type="match status" value="1"/>
</dbReference>
<dbReference type="EMBL" id="FXAK01000002">
    <property type="protein sequence ID" value="SMF36712.1"/>
    <property type="molecule type" value="Genomic_DNA"/>
</dbReference>
<evidence type="ECO:0000256" key="5">
    <source>
        <dbReference type="ARBA" id="ARBA00023172"/>
    </source>
</evidence>
<dbReference type="FunFam" id="3.40.50.1390:FF:000001">
    <property type="entry name" value="DNA recombinase"/>
    <property type="match status" value="1"/>
</dbReference>
<dbReference type="PANTHER" id="PTHR30461:SF2">
    <property type="entry name" value="SERINE RECOMBINASE PINE-RELATED"/>
    <property type="match status" value="1"/>
</dbReference>
<dbReference type="CDD" id="cd00569">
    <property type="entry name" value="HTH_Hin_like"/>
    <property type="match status" value="1"/>
</dbReference>
<dbReference type="SUPFAM" id="SSF53041">
    <property type="entry name" value="Resolvase-like"/>
    <property type="match status" value="1"/>
</dbReference>
<evidence type="ECO:0000256" key="3">
    <source>
        <dbReference type="ARBA" id="ARBA00023100"/>
    </source>
</evidence>
<dbReference type="AlphaFoldDB" id="A0A1X7EMS6"/>
<sequence length="232" mass="24674">MAIAPERPSRLSVTTLQNDFLLQQNLDPGGSTGSSLQKAVAKLGGGMGRLLGYARVSTDDQDMALQTDALRAAGVTDEDMFTDHGVSGAQAARPGLDRLLSAARTGDTIVCWRLDRVGRSVVHLATLAEDLRARGVGLRSLTDGVDTSTATGRLVYGLLSTLAEFERETIRERVKAGMQAAKKRGVSVGRRKALTSTQAEHARALRAEGRSCAEVAALLGVDRTTVWRATKS</sequence>
<protein>
    <submittedName>
        <fullName evidence="9">Site-specific DNA recombinase</fullName>
    </submittedName>
</protein>
<dbReference type="GO" id="GO:0000150">
    <property type="term" value="F:DNA strand exchange activity"/>
    <property type="evidence" value="ECO:0007669"/>
    <property type="project" value="UniProtKB-KW"/>
</dbReference>
<dbReference type="PROSITE" id="PS51736">
    <property type="entry name" value="RECOMBINASES_3"/>
    <property type="match status" value="1"/>
</dbReference>
<dbReference type="InterPro" id="IPR006118">
    <property type="entry name" value="Recombinase_CS"/>
</dbReference>
<accession>A0A1X7EMS6</accession>
<dbReference type="InterPro" id="IPR050639">
    <property type="entry name" value="SSR_resolvase"/>
</dbReference>
<proteinExistence type="inferred from homology"/>
<evidence type="ECO:0000256" key="1">
    <source>
        <dbReference type="ARBA" id="ARBA00009913"/>
    </source>
</evidence>
<evidence type="ECO:0000256" key="2">
    <source>
        <dbReference type="ARBA" id="ARBA00022908"/>
    </source>
</evidence>
<keyword evidence="4" id="KW-0238">DNA-binding</keyword>
<keyword evidence="3" id="KW-0230">DNA invertase</keyword>
<dbReference type="PROSITE" id="PS00398">
    <property type="entry name" value="RECOMBINASES_2"/>
    <property type="match status" value="1"/>
</dbReference>
<evidence type="ECO:0000313" key="9">
    <source>
        <dbReference type="EMBL" id="SMF36712.1"/>
    </source>
</evidence>
<dbReference type="STRING" id="286727.SAMN02982917_1876"/>
<feature type="active site" description="O-(5'-phospho-DNA)-serine intermediate" evidence="6 7">
    <location>
        <position position="57"/>
    </location>
</feature>
<keyword evidence="5" id="KW-0233">DNA recombination</keyword>
<gene>
    <name evidence="9" type="ORF">SAMN02982917_1876</name>
</gene>
<dbReference type="Gene3D" id="3.40.50.1390">
    <property type="entry name" value="Resolvase, N-terminal catalytic domain"/>
    <property type="match status" value="1"/>
</dbReference>
<keyword evidence="2" id="KW-0229">DNA integration</keyword>
<dbReference type="PANTHER" id="PTHR30461">
    <property type="entry name" value="DNA-INVERTASE FROM LAMBDOID PROPHAGE"/>
    <property type="match status" value="1"/>
</dbReference>
<name>A0A1X7EMS6_9PROT</name>
<evidence type="ECO:0000259" key="8">
    <source>
        <dbReference type="PROSITE" id="PS51736"/>
    </source>
</evidence>
<feature type="domain" description="Resolvase/invertase-type recombinase catalytic" evidence="8">
    <location>
        <begin position="49"/>
        <end position="185"/>
    </location>
</feature>